<dbReference type="AlphaFoldDB" id="A0A224YG92"/>
<reference evidence="1" key="1">
    <citation type="journal article" date="2017" name="Parasit. Vectors">
        <title>Sialotranscriptomics of Rhipicephalus zambeziensis reveals intricate expression profiles of secretory proteins and suggests tight temporal transcriptional regulation during blood-feeding.</title>
        <authorList>
            <person name="de Castro M.H."/>
            <person name="de Klerk D."/>
            <person name="Pienaar R."/>
            <person name="Rees D.J.G."/>
            <person name="Mans B.J."/>
        </authorList>
    </citation>
    <scope>NUCLEOTIDE SEQUENCE</scope>
    <source>
        <tissue evidence="1">Salivary glands</tissue>
    </source>
</reference>
<dbReference type="EMBL" id="GFPF01001634">
    <property type="protein sequence ID" value="MAA12780.1"/>
    <property type="molecule type" value="Transcribed_RNA"/>
</dbReference>
<name>A0A224YG92_9ACAR</name>
<accession>A0A224YG92</accession>
<organism evidence="1">
    <name type="scientific">Rhipicephalus zambeziensis</name>
    <dbReference type="NCBI Taxonomy" id="60191"/>
    <lineage>
        <taxon>Eukaryota</taxon>
        <taxon>Metazoa</taxon>
        <taxon>Ecdysozoa</taxon>
        <taxon>Arthropoda</taxon>
        <taxon>Chelicerata</taxon>
        <taxon>Arachnida</taxon>
        <taxon>Acari</taxon>
        <taxon>Parasitiformes</taxon>
        <taxon>Ixodida</taxon>
        <taxon>Ixodoidea</taxon>
        <taxon>Ixodidae</taxon>
        <taxon>Rhipicephalinae</taxon>
        <taxon>Rhipicephalus</taxon>
        <taxon>Rhipicephalus</taxon>
    </lineage>
</organism>
<protein>
    <submittedName>
        <fullName evidence="1">Uncharacterized protein</fullName>
    </submittedName>
</protein>
<evidence type="ECO:0000313" key="1">
    <source>
        <dbReference type="EMBL" id="MAA12780.1"/>
    </source>
</evidence>
<sequence length="103" mass="11661">MALLAVGSHIAFPKLKLFHSDKRHTFRKAVFVNDASVTTFNARDMSGVTVEVQEDSQRSLEVTLGDAQKLFFSLLFPHFETACSYKIACILVYATFCYVKQTY</sequence>
<proteinExistence type="predicted"/>